<dbReference type="InterPro" id="IPR055713">
    <property type="entry name" value="DUF7289"/>
</dbReference>
<dbReference type="EMBL" id="FOUJ01000001">
    <property type="protein sequence ID" value="SFM21031.1"/>
    <property type="molecule type" value="Genomic_DNA"/>
</dbReference>
<evidence type="ECO:0000313" key="2">
    <source>
        <dbReference type="EMBL" id="SFM21031.1"/>
    </source>
</evidence>
<accession>A0A1I4NZR2</accession>
<gene>
    <name evidence="2" type="ORF">SAMN04488696_0367</name>
</gene>
<dbReference type="AlphaFoldDB" id="A0A1I4NZR2"/>
<evidence type="ECO:0000256" key="1">
    <source>
        <dbReference type="SAM" id="Phobius"/>
    </source>
</evidence>
<name>A0A1I4NZR2_9EURY</name>
<keyword evidence="1" id="KW-1133">Transmembrane helix</keyword>
<sequence>MRTQKRENIMEIKRMGNCDSAISSVVSAVLLLGIVVSLITVVNVQYVPEWKTTAEQVHMDDVFYDMAEMKNEVDILSAYSLTEPSTTLAVSVPVKMGGGSIPIFASGKSSGRLAINDEDFDMSIVAMTPGLYYNSDPLLLDLGTITYVSNNNYFVDQVFTYENGALIVSQNDNSLMRLEPQMSMKRTENGTNITMYVNALDINGPTRSISSSSVEELNFRTNGSDSLYWEGLLFSDMTMTLRTSHPSSWVTFFETMTDDSGIDAADYSISYNDSVVVFFLEGDAGEDIKLNVTKSIFDVNLNLLT</sequence>
<dbReference type="Proteomes" id="UP000198535">
    <property type="component" value="Unassembled WGS sequence"/>
</dbReference>
<evidence type="ECO:0008006" key="4">
    <source>
        <dbReference type="Google" id="ProtNLM"/>
    </source>
</evidence>
<keyword evidence="1" id="KW-0472">Membrane</keyword>
<keyword evidence="1" id="KW-0812">Transmembrane</keyword>
<feature type="transmembrane region" description="Helical" evidence="1">
    <location>
        <begin position="21"/>
        <end position="42"/>
    </location>
</feature>
<reference evidence="3" key="1">
    <citation type="submission" date="2016-10" db="EMBL/GenBank/DDBJ databases">
        <authorList>
            <person name="Varghese N."/>
            <person name="Submissions S."/>
        </authorList>
    </citation>
    <scope>NUCLEOTIDE SEQUENCE [LARGE SCALE GENOMIC DNA]</scope>
    <source>
        <strain evidence="3">Mob M</strain>
    </source>
</reference>
<keyword evidence="3" id="KW-1185">Reference proteome</keyword>
<dbReference type="Pfam" id="PF23960">
    <property type="entry name" value="DUF7289"/>
    <property type="match status" value="1"/>
</dbReference>
<proteinExistence type="predicted"/>
<organism evidence="2 3">
    <name type="scientific">Methanolobus profundi</name>
    <dbReference type="NCBI Taxonomy" id="487685"/>
    <lineage>
        <taxon>Archaea</taxon>
        <taxon>Methanobacteriati</taxon>
        <taxon>Methanobacteriota</taxon>
        <taxon>Stenosarchaea group</taxon>
        <taxon>Methanomicrobia</taxon>
        <taxon>Methanosarcinales</taxon>
        <taxon>Methanosarcinaceae</taxon>
        <taxon>Methanolobus</taxon>
    </lineage>
</organism>
<protein>
    <recommendedName>
        <fullName evidence="4">Archaeal Type IV pilin N-terminal domain-containing protein</fullName>
    </recommendedName>
</protein>
<evidence type="ECO:0000313" key="3">
    <source>
        <dbReference type="Proteomes" id="UP000198535"/>
    </source>
</evidence>
<dbReference type="STRING" id="487685.SAMN04488696_0367"/>